<protein>
    <submittedName>
        <fullName evidence="1">Uncharacterized protein</fullName>
    </submittedName>
</protein>
<evidence type="ECO:0000313" key="1">
    <source>
        <dbReference type="EMBL" id="KKL84514.1"/>
    </source>
</evidence>
<proteinExistence type="predicted"/>
<sequence length="41" mass="5037">MMDLINQLLEKIKELDNKVTNQYKKYLMVLKRIKKIEDKIN</sequence>
<accession>A0A0F9FDN8</accession>
<name>A0A0F9FDN8_9ZZZZ</name>
<dbReference type="EMBL" id="LAZR01021676">
    <property type="protein sequence ID" value="KKL84514.1"/>
    <property type="molecule type" value="Genomic_DNA"/>
</dbReference>
<dbReference type="AlphaFoldDB" id="A0A0F9FDN8"/>
<comment type="caution">
    <text evidence="1">The sequence shown here is derived from an EMBL/GenBank/DDBJ whole genome shotgun (WGS) entry which is preliminary data.</text>
</comment>
<gene>
    <name evidence="1" type="ORF">LCGC14_1963960</name>
</gene>
<organism evidence="1">
    <name type="scientific">marine sediment metagenome</name>
    <dbReference type="NCBI Taxonomy" id="412755"/>
    <lineage>
        <taxon>unclassified sequences</taxon>
        <taxon>metagenomes</taxon>
        <taxon>ecological metagenomes</taxon>
    </lineage>
</organism>
<reference evidence="1" key="1">
    <citation type="journal article" date="2015" name="Nature">
        <title>Complex archaea that bridge the gap between prokaryotes and eukaryotes.</title>
        <authorList>
            <person name="Spang A."/>
            <person name="Saw J.H."/>
            <person name="Jorgensen S.L."/>
            <person name="Zaremba-Niedzwiedzka K."/>
            <person name="Martijn J."/>
            <person name="Lind A.E."/>
            <person name="van Eijk R."/>
            <person name="Schleper C."/>
            <person name="Guy L."/>
            <person name="Ettema T.J."/>
        </authorList>
    </citation>
    <scope>NUCLEOTIDE SEQUENCE</scope>
</reference>